<dbReference type="SUPFAM" id="SSF55781">
    <property type="entry name" value="GAF domain-like"/>
    <property type="match status" value="1"/>
</dbReference>
<dbReference type="HOGENOM" id="CLU_000445_70_46_4"/>
<feature type="transmembrane region" description="Helical" evidence="1">
    <location>
        <begin position="20"/>
        <end position="42"/>
    </location>
</feature>
<dbReference type="PROSITE" id="PS50112">
    <property type="entry name" value="PAS"/>
    <property type="match status" value="1"/>
</dbReference>
<dbReference type="InterPro" id="IPR001610">
    <property type="entry name" value="PAC"/>
</dbReference>
<dbReference type="Pfam" id="PF13426">
    <property type="entry name" value="PAS_9"/>
    <property type="match status" value="1"/>
</dbReference>
<dbReference type="InterPro" id="IPR000014">
    <property type="entry name" value="PAS"/>
</dbReference>
<dbReference type="SMART" id="SM00091">
    <property type="entry name" value="PAS"/>
    <property type="match status" value="1"/>
</dbReference>
<accession>D7DIF8</accession>
<dbReference type="EMBL" id="CP002056">
    <property type="protein sequence ID" value="ADI29843.1"/>
    <property type="molecule type" value="Genomic_DNA"/>
</dbReference>
<evidence type="ECO:0000256" key="1">
    <source>
        <dbReference type="SAM" id="Phobius"/>
    </source>
</evidence>
<reference evidence="7 8" key="2">
    <citation type="journal article" date="2011" name="J. Bacteriol.">
        <title>Genomes of three methylotrophs from a single niche uncover genetic and metabolic divergence of Methylophilaceae.</title>
        <authorList>
            <person name="Lapidus A."/>
            <person name="Clum A."/>
            <person name="Labutti K."/>
            <person name="Kaluzhnaya M.G."/>
            <person name="Lim S."/>
            <person name="Beck D.A."/>
            <person name="Glavina Del Rio T."/>
            <person name="Nolan M."/>
            <person name="Mavromatis K."/>
            <person name="Huntemann M."/>
            <person name="Lucas S."/>
            <person name="Lidstrom M.E."/>
            <person name="Ivanova N."/>
            <person name="Chistoserdova L."/>
        </authorList>
    </citation>
    <scope>NUCLEOTIDE SEQUENCE [LARGE SCALE GENOMIC DNA]</scope>
    <source>
        <strain evidence="7 8">301</strain>
    </source>
</reference>
<dbReference type="RefSeq" id="WP_013148155.1">
    <property type="nucleotide sequence ID" value="NC_014207.1"/>
</dbReference>
<dbReference type="SMART" id="SM00086">
    <property type="entry name" value="PAC"/>
    <property type="match status" value="1"/>
</dbReference>
<feature type="domain" description="GGDEF" evidence="6">
    <location>
        <begin position="565"/>
        <end position="703"/>
    </location>
</feature>
<dbReference type="Gene3D" id="3.30.450.40">
    <property type="match status" value="1"/>
</dbReference>
<dbReference type="InterPro" id="IPR035965">
    <property type="entry name" value="PAS-like_dom_sf"/>
</dbReference>
<gene>
    <name evidence="7" type="ordered locus">M301_1461</name>
</gene>
<dbReference type="PANTHER" id="PTHR44757:SF2">
    <property type="entry name" value="BIOFILM ARCHITECTURE MAINTENANCE PROTEIN MBAA"/>
    <property type="match status" value="1"/>
</dbReference>
<reference evidence="8" key="1">
    <citation type="submission" date="2010-05" db="EMBL/GenBank/DDBJ databases">
        <title>Complete sequence of Methylotenera sp. 301.</title>
        <authorList>
            <person name="Lucas S."/>
            <person name="Copeland A."/>
            <person name="Lapidus A."/>
            <person name="Cheng J.-F."/>
            <person name="Bruce D."/>
            <person name="Goodwin L."/>
            <person name="Pitluck S."/>
            <person name="Clum A."/>
            <person name="Land M."/>
            <person name="Hauser L."/>
            <person name="Kyrpides N."/>
            <person name="Ivanova N."/>
            <person name="Chistoservova L."/>
            <person name="Kalyuzhnaya M."/>
            <person name="Woyke T."/>
        </authorList>
    </citation>
    <scope>NUCLEOTIDE SEQUENCE [LARGE SCALE GENOMIC DNA]</scope>
    <source>
        <strain evidence="8">301</strain>
    </source>
</reference>
<name>D7DIF8_METV0</name>
<dbReference type="OrthoDB" id="9813903at2"/>
<dbReference type="InterPro" id="IPR052155">
    <property type="entry name" value="Biofilm_reg_signaling"/>
</dbReference>
<keyword evidence="1" id="KW-1133">Transmembrane helix</keyword>
<dbReference type="KEGG" id="meh:M301_1461"/>
<evidence type="ECO:0000259" key="3">
    <source>
        <dbReference type="PROSITE" id="PS50113"/>
    </source>
</evidence>
<keyword evidence="1" id="KW-0812">Transmembrane</keyword>
<dbReference type="CDD" id="cd01949">
    <property type="entry name" value="GGDEF"/>
    <property type="match status" value="1"/>
</dbReference>
<dbReference type="SMART" id="SM00065">
    <property type="entry name" value="GAF"/>
    <property type="match status" value="1"/>
</dbReference>
<feature type="domain" description="PAS" evidence="2">
    <location>
        <begin position="406"/>
        <end position="466"/>
    </location>
</feature>
<dbReference type="SUPFAM" id="SSF141868">
    <property type="entry name" value="EAL domain-like"/>
    <property type="match status" value="1"/>
</dbReference>
<dbReference type="eggNOG" id="COG2203">
    <property type="taxonomic scope" value="Bacteria"/>
</dbReference>
<dbReference type="NCBIfam" id="TIGR00229">
    <property type="entry name" value="sensory_box"/>
    <property type="match status" value="1"/>
</dbReference>
<feature type="domain" description="HAMP" evidence="5">
    <location>
        <begin position="184"/>
        <end position="237"/>
    </location>
</feature>
<dbReference type="Pfam" id="PF00563">
    <property type="entry name" value="EAL"/>
    <property type="match status" value="1"/>
</dbReference>
<dbReference type="AlphaFoldDB" id="D7DIF8"/>
<dbReference type="Gene3D" id="3.30.70.270">
    <property type="match status" value="1"/>
</dbReference>
<dbReference type="GO" id="GO:0016020">
    <property type="term" value="C:membrane"/>
    <property type="evidence" value="ECO:0007669"/>
    <property type="project" value="InterPro"/>
</dbReference>
<evidence type="ECO:0000259" key="4">
    <source>
        <dbReference type="PROSITE" id="PS50883"/>
    </source>
</evidence>
<dbReference type="InterPro" id="IPR000700">
    <property type="entry name" value="PAS-assoc_C"/>
</dbReference>
<dbReference type="Gene3D" id="3.20.20.450">
    <property type="entry name" value="EAL domain"/>
    <property type="match status" value="1"/>
</dbReference>
<dbReference type="Pfam" id="PF17152">
    <property type="entry name" value="CHASE8"/>
    <property type="match status" value="1"/>
</dbReference>
<dbReference type="InterPro" id="IPR003018">
    <property type="entry name" value="GAF"/>
</dbReference>
<dbReference type="Pfam" id="PF00672">
    <property type="entry name" value="HAMP"/>
    <property type="match status" value="1"/>
</dbReference>
<dbReference type="GO" id="GO:0007165">
    <property type="term" value="P:signal transduction"/>
    <property type="evidence" value="ECO:0007669"/>
    <property type="project" value="InterPro"/>
</dbReference>
<dbReference type="SUPFAM" id="SSF55073">
    <property type="entry name" value="Nucleotide cyclase"/>
    <property type="match status" value="1"/>
</dbReference>
<feature type="transmembrane region" description="Helical" evidence="1">
    <location>
        <begin position="157"/>
        <end position="179"/>
    </location>
</feature>
<dbReference type="PROSITE" id="PS50113">
    <property type="entry name" value="PAC"/>
    <property type="match status" value="1"/>
</dbReference>
<dbReference type="PANTHER" id="PTHR44757">
    <property type="entry name" value="DIGUANYLATE CYCLASE DGCP"/>
    <property type="match status" value="1"/>
</dbReference>
<organism evidence="7 8">
    <name type="scientific">Methylotenera versatilis (strain 301)</name>
    <dbReference type="NCBI Taxonomy" id="666681"/>
    <lineage>
        <taxon>Bacteria</taxon>
        <taxon>Pseudomonadati</taxon>
        <taxon>Pseudomonadota</taxon>
        <taxon>Betaproteobacteria</taxon>
        <taxon>Nitrosomonadales</taxon>
        <taxon>Methylophilaceae</taxon>
        <taxon>Methylotenera</taxon>
    </lineage>
</organism>
<dbReference type="PROSITE" id="PS50887">
    <property type="entry name" value="GGDEF"/>
    <property type="match status" value="1"/>
</dbReference>
<evidence type="ECO:0000259" key="5">
    <source>
        <dbReference type="PROSITE" id="PS50885"/>
    </source>
</evidence>
<dbReference type="Pfam" id="PF00990">
    <property type="entry name" value="GGDEF"/>
    <property type="match status" value="1"/>
</dbReference>
<dbReference type="CDD" id="cd01948">
    <property type="entry name" value="EAL"/>
    <property type="match status" value="1"/>
</dbReference>
<dbReference type="PROSITE" id="PS50883">
    <property type="entry name" value="EAL"/>
    <property type="match status" value="1"/>
</dbReference>
<dbReference type="InterPro" id="IPR003660">
    <property type="entry name" value="HAMP_dom"/>
</dbReference>
<dbReference type="FunFam" id="3.20.20.450:FF:000001">
    <property type="entry name" value="Cyclic di-GMP phosphodiesterase yahA"/>
    <property type="match status" value="1"/>
</dbReference>
<dbReference type="SUPFAM" id="SSF158472">
    <property type="entry name" value="HAMP domain-like"/>
    <property type="match status" value="1"/>
</dbReference>
<dbReference type="CDD" id="cd06225">
    <property type="entry name" value="HAMP"/>
    <property type="match status" value="1"/>
</dbReference>
<dbReference type="SUPFAM" id="SSF55785">
    <property type="entry name" value="PYP-like sensor domain (PAS domain)"/>
    <property type="match status" value="1"/>
</dbReference>
<dbReference type="Gene3D" id="3.30.450.20">
    <property type="entry name" value="PAS domain"/>
    <property type="match status" value="1"/>
</dbReference>
<dbReference type="InterPro" id="IPR000160">
    <property type="entry name" value="GGDEF_dom"/>
</dbReference>
<dbReference type="SMART" id="SM00267">
    <property type="entry name" value="GGDEF"/>
    <property type="match status" value="1"/>
</dbReference>
<dbReference type="eggNOG" id="COG5001">
    <property type="taxonomic scope" value="Bacteria"/>
</dbReference>
<dbReference type="Proteomes" id="UP000000383">
    <property type="component" value="Chromosome"/>
</dbReference>
<dbReference type="InterPro" id="IPR035919">
    <property type="entry name" value="EAL_sf"/>
</dbReference>
<dbReference type="PROSITE" id="PS50885">
    <property type="entry name" value="HAMP"/>
    <property type="match status" value="1"/>
</dbReference>
<dbReference type="CDD" id="cd00130">
    <property type="entry name" value="PAS"/>
    <property type="match status" value="1"/>
</dbReference>
<feature type="domain" description="PAC" evidence="3">
    <location>
        <begin position="481"/>
        <end position="533"/>
    </location>
</feature>
<protein>
    <submittedName>
        <fullName evidence="7">Diguanylate cyclase/phosphodiesterase with PAS/PAC and GAF sensor(S)</fullName>
    </submittedName>
</protein>
<evidence type="ECO:0000313" key="8">
    <source>
        <dbReference type="Proteomes" id="UP000000383"/>
    </source>
</evidence>
<dbReference type="InterPro" id="IPR029016">
    <property type="entry name" value="GAF-like_dom_sf"/>
</dbReference>
<dbReference type="STRING" id="666681.M301_1461"/>
<dbReference type="eggNOG" id="COG5002">
    <property type="taxonomic scope" value="Bacteria"/>
</dbReference>
<dbReference type="SMART" id="SM00052">
    <property type="entry name" value="EAL"/>
    <property type="match status" value="1"/>
</dbReference>
<sequence>MINRQKHFLSIKTKLTTISVVSIVSAMLVMLIVMMSYEFYFFRKNQSVDLSVQSNIIADNSAAALAFSDPVATNEVLSALHTSPSLDRAQIFLRDGTPFAEYSKQNLQQSGALERPTWYGTKYTWTKMTLSEDIKFKGSSVGQLVLEANFNLLYQHIFLYGGIALLAVVVALIFATLMLRPLIRSITQPILNMNYMMRHISNNIDYSGRMDHISSDEVGELATGFNEMLQQMQLAEMREESQSNIMRMLANHKPLGEVLEAIVTSGFSENTEYSNKGAICCFWLLNNDSTQFCRSISLDLPDFYIDYIKELKLSNGLTPCATAVATGKPVIIENIQAHPYDASYKALASKVGVTACWTYPVITSTGKVQGVFSVYFNESLSPKDSDIAIIEQYADLASIAIERDRAESELTIAATAFQSQESLLITDANCIILRVNPAFTQSTGYPADEVIGKNAYMFKSNLHPADFYLEMWDSIHKTGAWQGEIWARRKNGEVYPKWLTISAVSGKDGVVSHYVGSGIDITQRKAAEEEIRNLAFYDSLTGLPNRRLLIDRLKHALAASARSKMYGAVLFLDLDNFKTLNDTLGHDVGDLLLQQVAKRLSATSREDDTIARIGGDEFVVILENLSDKPMEAAEHAKVICDKYLSILNESYTLSKYECLSSPSIGVTLFNDHQSGIEELLKQADIAMYQAKKAGRNAIRFFDPKMQDAINHLVNLDRELRVAIERQQFQLYFQVQVDIAGRPLGAEVLIRWIHPEHGTIFPPTFIPLAEDNGLIFTIGKWVLDMACAQLKAWELEASTRNLKLSINVSAKQFHQADFIKQVKTAIKNHAINPAMLKLELTESMLLDNIEDTIRTMNILKEIGIQFSLDDFGTGYSSLQYLKQLPLTQLKIDKSFVHDIAVDNSDQAIVRTTIVMAQTLNLEVIAEGVETIEQRNVLINSGCTCFQGFLFGQPMPIEQFVDQVKLM</sequence>
<dbReference type="InterPro" id="IPR043128">
    <property type="entry name" value="Rev_trsase/Diguanyl_cyclase"/>
</dbReference>
<dbReference type="Pfam" id="PF13185">
    <property type="entry name" value="GAF_2"/>
    <property type="match status" value="1"/>
</dbReference>
<keyword evidence="8" id="KW-1185">Reference proteome</keyword>
<dbReference type="InterPro" id="IPR033417">
    <property type="entry name" value="CHASE8"/>
</dbReference>
<dbReference type="InterPro" id="IPR029787">
    <property type="entry name" value="Nucleotide_cyclase"/>
</dbReference>
<dbReference type="SMART" id="SM00304">
    <property type="entry name" value="HAMP"/>
    <property type="match status" value="1"/>
</dbReference>
<proteinExistence type="predicted"/>
<dbReference type="NCBIfam" id="TIGR00254">
    <property type="entry name" value="GGDEF"/>
    <property type="match status" value="1"/>
</dbReference>
<dbReference type="Gene3D" id="6.10.340.10">
    <property type="match status" value="1"/>
</dbReference>
<evidence type="ECO:0000259" key="6">
    <source>
        <dbReference type="PROSITE" id="PS50887"/>
    </source>
</evidence>
<dbReference type="InterPro" id="IPR001633">
    <property type="entry name" value="EAL_dom"/>
</dbReference>
<evidence type="ECO:0000259" key="2">
    <source>
        <dbReference type="PROSITE" id="PS50112"/>
    </source>
</evidence>
<keyword evidence="1" id="KW-0472">Membrane</keyword>
<feature type="domain" description="EAL" evidence="4">
    <location>
        <begin position="712"/>
        <end position="965"/>
    </location>
</feature>
<evidence type="ECO:0000313" key="7">
    <source>
        <dbReference type="EMBL" id="ADI29843.1"/>
    </source>
</evidence>